<feature type="transmembrane region" description="Helical" evidence="7">
    <location>
        <begin position="346"/>
        <end position="363"/>
    </location>
</feature>
<proteinExistence type="predicted"/>
<dbReference type="EMBL" id="JAPFQL010000038">
    <property type="protein sequence ID" value="MDC5697614.1"/>
    <property type="molecule type" value="Genomic_DNA"/>
</dbReference>
<evidence type="ECO:0000313" key="9">
    <source>
        <dbReference type="EMBL" id="MDC5697614.1"/>
    </source>
</evidence>
<dbReference type="PANTHER" id="PTHR23501:SF197">
    <property type="entry name" value="COMD"/>
    <property type="match status" value="1"/>
</dbReference>
<evidence type="ECO:0000256" key="6">
    <source>
        <dbReference type="ARBA" id="ARBA00023136"/>
    </source>
</evidence>
<comment type="subcellular location">
    <subcellularLocation>
        <location evidence="1">Cell membrane</location>
        <topology evidence="1">Multi-pass membrane protein</topology>
    </subcellularLocation>
</comment>
<keyword evidence="5 7" id="KW-1133">Transmembrane helix</keyword>
<dbReference type="PRINTS" id="PR01036">
    <property type="entry name" value="TCRTETB"/>
</dbReference>
<evidence type="ECO:0000256" key="1">
    <source>
        <dbReference type="ARBA" id="ARBA00004651"/>
    </source>
</evidence>
<dbReference type="InterPro" id="IPR005829">
    <property type="entry name" value="Sugar_transporter_CS"/>
</dbReference>
<organism evidence="9 10">
    <name type="scientific">Intrasporangium calvum</name>
    <dbReference type="NCBI Taxonomy" id="53358"/>
    <lineage>
        <taxon>Bacteria</taxon>
        <taxon>Bacillati</taxon>
        <taxon>Actinomycetota</taxon>
        <taxon>Actinomycetes</taxon>
        <taxon>Micrococcales</taxon>
        <taxon>Intrasporangiaceae</taxon>
        <taxon>Intrasporangium</taxon>
    </lineage>
</organism>
<dbReference type="PROSITE" id="PS00216">
    <property type="entry name" value="SUGAR_TRANSPORT_1"/>
    <property type="match status" value="1"/>
</dbReference>
<gene>
    <name evidence="9" type="ORF">OO014_10120</name>
</gene>
<feature type="transmembrane region" description="Helical" evidence="7">
    <location>
        <begin position="417"/>
        <end position="440"/>
    </location>
</feature>
<dbReference type="PROSITE" id="PS50850">
    <property type="entry name" value="MFS"/>
    <property type="match status" value="1"/>
</dbReference>
<dbReference type="NCBIfam" id="TIGR00711">
    <property type="entry name" value="efflux_EmrB"/>
    <property type="match status" value="1"/>
</dbReference>
<comment type="caution">
    <text evidence="9">The sequence shown here is derived from an EMBL/GenBank/DDBJ whole genome shotgun (WGS) entry which is preliminary data.</text>
</comment>
<feature type="transmembrane region" description="Helical" evidence="7">
    <location>
        <begin position="92"/>
        <end position="115"/>
    </location>
</feature>
<keyword evidence="4 7" id="KW-0812">Transmembrane</keyword>
<reference evidence="9 10" key="1">
    <citation type="submission" date="2022-11" db="EMBL/GenBank/DDBJ databases">
        <title>Anaerobic phenanthrene biodegradation by a DNRA strain PheN6.</title>
        <authorList>
            <person name="Zhang Z."/>
        </authorList>
    </citation>
    <scope>NUCLEOTIDE SEQUENCE [LARGE SCALE GENOMIC DNA]</scope>
    <source>
        <strain evidence="9 10">PheN6</strain>
    </source>
</reference>
<feature type="transmembrane region" description="Helical" evidence="7">
    <location>
        <begin position="27"/>
        <end position="49"/>
    </location>
</feature>
<dbReference type="InterPro" id="IPR036259">
    <property type="entry name" value="MFS_trans_sf"/>
</dbReference>
<feature type="transmembrane region" description="Helical" evidence="7">
    <location>
        <begin position="214"/>
        <end position="232"/>
    </location>
</feature>
<dbReference type="Proteomes" id="UP001150259">
    <property type="component" value="Unassembled WGS sequence"/>
</dbReference>
<dbReference type="SUPFAM" id="SSF103473">
    <property type="entry name" value="MFS general substrate transporter"/>
    <property type="match status" value="1"/>
</dbReference>
<feature type="transmembrane region" description="Helical" evidence="7">
    <location>
        <begin position="491"/>
        <end position="509"/>
    </location>
</feature>
<dbReference type="Gene3D" id="1.20.1720.10">
    <property type="entry name" value="Multidrug resistance protein D"/>
    <property type="match status" value="1"/>
</dbReference>
<dbReference type="Gene3D" id="1.20.1250.20">
    <property type="entry name" value="MFS general substrate transporter like domains"/>
    <property type="match status" value="1"/>
</dbReference>
<dbReference type="InterPro" id="IPR011701">
    <property type="entry name" value="MFS"/>
</dbReference>
<evidence type="ECO:0000259" key="8">
    <source>
        <dbReference type="PROSITE" id="PS50850"/>
    </source>
</evidence>
<evidence type="ECO:0000313" key="10">
    <source>
        <dbReference type="Proteomes" id="UP001150259"/>
    </source>
</evidence>
<protein>
    <submittedName>
        <fullName evidence="9">MFS transporter</fullName>
    </submittedName>
</protein>
<name>A0ABT5GHP2_9MICO</name>
<accession>A0ABT5GHP2</accession>
<dbReference type="Pfam" id="PF07690">
    <property type="entry name" value="MFS_1"/>
    <property type="match status" value="1"/>
</dbReference>
<keyword evidence="10" id="KW-1185">Reference proteome</keyword>
<sequence length="692" mass="73354">MPSSPAPARTSEPDDVSTGLDPRARQIFIALMLGMLVASISQTIVGPAMPRIVAELGGMDHYSWLATAAMLVSAITVPIVGKLSDIYGRRGFYLGGLVVFMVGSVLSGFAQNFWWLIGARALQGVGMGTLMPLSQTIIGDIIPPRQRGKYQGLMGGVFGLSSILGPLAGGFVTDNWGWRWLFFISLPIGVVAYFGIARFLHLEHDHRETVIDKAGIALLSLALVLLLVPTSLGGTTLAWSSPVTLGLFAAGFVALAAFIAVERHAVEPVIPLRLFRSSVFTLSNIASFMVSVMMFGAMIYLPVYAQGVLGVSATNSGLILMPMSVAMIGLSIVAGLVITRTGRYKLQTLIGILIMGAGFWMLIRMDYSATELDLTLAMVVFGIGLGIAMQVYTLIVQNAARRRDLGVATASTQFFRNVGSTVGIAVFGTIMSSGLAVNIASHLPAGAAERLATAGQQVDAGSVLDPSTLAGLPPKVVTGVQQGLADSLHAVFLWGLVPFAIALVATLFIKELPLRNTVHTADEAGRELLDTMAQTAPDDELVVPLGRDAGNTRTKERLLGLRLGLLADAALSGDRPLLSRAVAEVGAGDLQRGAALLQRTSRMLTTEDNGIAAETERYAVEVAEVARQSGPLTQELKRELATAVAERDARTVMTTVEPTVAERYEAVDIQLLERVGDDLTAAYLVDASRARG</sequence>
<evidence type="ECO:0000256" key="5">
    <source>
        <dbReference type="ARBA" id="ARBA00022989"/>
    </source>
</evidence>
<dbReference type="CDD" id="cd17502">
    <property type="entry name" value="MFS_Azr1_MDR_like"/>
    <property type="match status" value="1"/>
</dbReference>
<evidence type="ECO:0000256" key="3">
    <source>
        <dbReference type="ARBA" id="ARBA00022475"/>
    </source>
</evidence>
<dbReference type="InterPro" id="IPR020846">
    <property type="entry name" value="MFS_dom"/>
</dbReference>
<keyword evidence="6 7" id="KW-0472">Membrane</keyword>
<keyword evidence="2" id="KW-0813">Transport</keyword>
<feature type="transmembrane region" description="Helical" evidence="7">
    <location>
        <begin position="178"/>
        <end position="202"/>
    </location>
</feature>
<feature type="transmembrane region" description="Helical" evidence="7">
    <location>
        <begin position="238"/>
        <end position="261"/>
    </location>
</feature>
<feature type="transmembrane region" description="Helical" evidence="7">
    <location>
        <begin position="282"/>
        <end position="305"/>
    </location>
</feature>
<evidence type="ECO:0000256" key="7">
    <source>
        <dbReference type="SAM" id="Phobius"/>
    </source>
</evidence>
<dbReference type="InterPro" id="IPR004638">
    <property type="entry name" value="EmrB-like"/>
</dbReference>
<dbReference type="RefSeq" id="WP_272462191.1">
    <property type="nucleotide sequence ID" value="NZ_JAPFQL010000038.1"/>
</dbReference>
<feature type="transmembrane region" description="Helical" evidence="7">
    <location>
        <begin position="317"/>
        <end position="339"/>
    </location>
</feature>
<keyword evidence="3" id="KW-1003">Cell membrane</keyword>
<evidence type="ECO:0000256" key="2">
    <source>
        <dbReference type="ARBA" id="ARBA00022448"/>
    </source>
</evidence>
<dbReference type="PANTHER" id="PTHR23501">
    <property type="entry name" value="MAJOR FACILITATOR SUPERFAMILY"/>
    <property type="match status" value="1"/>
</dbReference>
<feature type="transmembrane region" description="Helical" evidence="7">
    <location>
        <begin position="61"/>
        <end position="80"/>
    </location>
</feature>
<evidence type="ECO:0000256" key="4">
    <source>
        <dbReference type="ARBA" id="ARBA00022692"/>
    </source>
</evidence>
<feature type="domain" description="Major facilitator superfamily (MFS) profile" evidence="8">
    <location>
        <begin position="27"/>
        <end position="513"/>
    </location>
</feature>
<feature type="transmembrane region" description="Helical" evidence="7">
    <location>
        <begin position="375"/>
        <end position="396"/>
    </location>
</feature>